<reference evidence="4" key="3">
    <citation type="journal article" date="2005" name="Nature">
        <title>The map-based sequence of the rice genome.</title>
        <authorList>
            <consortium name="International rice genome sequencing project (IRGSP)"/>
            <person name="Matsumoto T."/>
            <person name="Wu J."/>
            <person name="Kanamori H."/>
            <person name="Katayose Y."/>
            <person name="Fujisawa M."/>
            <person name="Namiki N."/>
            <person name="Mizuno H."/>
            <person name="Yamamoto K."/>
            <person name="Antonio B.A."/>
            <person name="Baba T."/>
            <person name="Sakata K."/>
            <person name="Nagamura Y."/>
            <person name="Aoki H."/>
            <person name="Arikawa K."/>
            <person name="Arita K."/>
            <person name="Bito T."/>
            <person name="Chiden Y."/>
            <person name="Fujitsuka N."/>
            <person name="Fukunaka R."/>
            <person name="Hamada M."/>
            <person name="Harada C."/>
            <person name="Hayashi A."/>
            <person name="Hijishita S."/>
            <person name="Honda M."/>
            <person name="Hosokawa S."/>
            <person name="Ichikawa Y."/>
            <person name="Idonuma A."/>
            <person name="Iijima M."/>
            <person name="Ikeda M."/>
            <person name="Ikeno M."/>
            <person name="Ito K."/>
            <person name="Ito S."/>
            <person name="Ito T."/>
            <person name="Ito Y."/>
            <person name="Ito Y."/>
            <person name="Iwabuchi A."/>
            <person name="Kamiya K."/>
            <person name="Karasawa W."/>
            <person name="Kurita K."/>
            <person name="Katagiri S."/>
            <person name="Kikuta A."/>
            <person name="Kobayashi H."/>
            <person name="Kobayashi N."/>
            <person name="Machita K."/>
            <person name="Maehara T."/>
            <person name="Masukawa M."/>
            <person name="Mizubayashi T."/>
            <person name="Mukai Y."/>
            <person name="Nagasaki H."/>
            <person name="Nagata Y."/>
            <person name="Naito S."/>
            <person name="Nakashima M."/>
            <person name="Nakama Y."/>
            <person name="Nakamichi Y."/>
            <person name="Nakamura M."/>
            <person name="Meguro A."/>
            <person name="Negishi M."/>
            <person name="Ohta I."/>
            <person name="Ohta T."/>
            <person name="Okamoto M."/>
            <person name="Ono N."/>
            <person name="Saji S."/>
            <person name="Sakaguchi M."/>
            <person name="Sakai K."/>
            <person name="Shibata M."/>
            <person name="Shimokawa T."/>
            <person name="Song J."/>
            <person name="Takazaki Y."/>
            <person name="Terasawa K."/>
            <person name="Tsugane M."/>
            <person name="Tsuji K."/>
            <person name="Ueda S."/>
            <person name="Waki K."/>
            <person name="Yamagata H."/>
            <person name="Yamamoto M."/>
            <person name="Yamamoto S."/>
            <person name="Yamane H."/>
            <person name="Yoshiki S."/>
            <person name="Yoshihara R."/>
            <person name="Yukawa K."/>
            <person name="Zhong H."/>
            <person name="Yano M."/>
            <person name="Yuan Q."/>
            <person name="Ouyang S."/>
            <person name="Liu J."/>
            <person name="Jones K.M."/>
            <person name="Gansberger K."/>
            <person name="Moffat K."/>
            <person name="Hill J."/>
            <person name="Bera J."/>
            <person name="Fadrosh D."/>
            <person name="Jin S."/>
            <person name="Johri S."/>
            <person name="Kim M."/>
            <person name="Overton L."/>
            <person name="Reardon M."/>
            <person name="Tsitrin T."/>
            <person name="Vuong H."/>
            <person name="Weaver B."/>
            <person name="Ciecko A."/>
            <person name="Tallon L."/>
            <person name="Jackson J."/>
            <person name="Pai G."/>
            <person name="Aken S.V."/>
            <person name="Utterback T."/>
            <person name="Reidmuller S."/>
            <person name="Feldblyum T."/>
            <person name="Hsiao J."/>
            <person name="Zismann V."/>
            <person name="Iobst S."/>
            <person name="de Vazeille A.R."/>
            <person name="Buell C.R."/>
            <person name="Ying K."/>
            <person name="Li Y."/>
            <person name="Lu T."/>
            <person name="Huang Y."/>
            <person name="Zhao Q."/>
            <person name="Feng Q."/>
            <person name="Zhang L."/>
            <person name="Zhu J."/>
            <person name="Weng Q."/>
            <person name="Mu J."/>
            <person name="Lu Y."/>
            <person name="Fan D."/>
            <person name="Liu Y."/>
            <person name="Guan J."/>
            <person name="Zhang Y."/>
            <person name="Yu S."/>
            <person name="Liu X."/>
            <person name="Zhang Y."/>
            <person name="Hong G."/>
            <person name="Han B."/>
            <person name="Choisne N."/>
            <person name="Demange N."/>
            <person name="Orjeda G."/>
            <person name="Samain S."/>
            <person name="Cattolico L."/>
            <person name="Pelletier E."/>
            <person name="Couloux A."/>
            <person name="Segurens B."/>
            <person name="Wincker P."/>
            <person name="D'Hont A."/>
            <person name="Scarpelli C."/>
            <person name="Weissenbach J."/>
            <person name="Salanoubat M."/>
            <person name="Quetier F."/>
            <person name="Yu Y."/>
            <person name="Kim H.R."/>
            <person name="Rambo T."/>
            <person name="Currie J."/>
            <person name="Collura K."/>
            <person name="Luo M."/>
            <person name="Yang T."/>
            <person name="Ammiraju J.S.S."/>
            <person name="Engler F."/>
            <person name="Soderlund C."/>
            <person name="Wing R.A."/>
            <person name="Palmer L.E."/>
            <person name="de la Bastide M."/>
            <person name="Spiegel L."/>
            <person name="Nascimento L."/>
            <person name="Zutavern T."/>
            <person name="O'Shaughnessy A."/>
            <person name="Dike S."/>
            <person name="Dedhia N."/>
            <person name="Preston R."/>
            <person name="Balija V."/>
            <person name="McCombie W.R."/>
            <person name="Chow T."/>
            <person name="Chen H."/>
            <person name="Chung M."/>
            <person name="Chen C."/>
            <person name="Shaw J."/>
            <person name="Wu H."/>
            <person name="Hsiao K."/>
            <person name="Chao Y."/>
            <person name="Chu M."/>
            <person name="Cheng C."/>
            <person name="Hour A."/>
            <person name="Lee P."/>
            <person name="Lin S."/>
            <person name="Lin Y."/>
            <person name="Liou J."/>
            <person name="Liu S."/>
            <person name="Hsing Y."/>
            <person name="Raghuvanshi S."/>
            <person name="Mohanty A."/>
            <person name="Bharti A.K."/>
            <person name="Gaur A."/>
            <person name="Gupta V."/>
            <person name="Kumar D."/>
            <person name="Ravi V."/>
            <person name="Vij S."/>
            <person name="Kapur A."/>
            <person name="Khurana P."/>
            <person name="Khurana P."/>
            <person name="Khurana J.P."/>
            <person name="Tyagi A.K."/>
            <person name="Gaikwad K."/>
            <person name="Singh A."/>
            <person name="Dalal V."/>
            <person name="Srivastava S."/>
            <person name="Dixit A."/>
            <person name="Pal A.K."/>
            <person name="Ghazi I.A."/>
            <person name="Yadav M."/>
            <person name="Pandit A."/>
            <person name="Bhargava A."/>
            <person name="Sureshbabu K."/>
            <person name="Batra K."/>
            <person name="Sharma T.R."/>
            <person name="Mohapatra T."/>
            <person name="Singh N.K."/>
            <person name="Messing J."/>
            <person name="Nelson A.B."/>
            <person name="Fuks G."/>
            <person name="Kavchok S."/>
            <person name="Keizer G."/>
            <person name="Linton E."/>
            <person name="Llaca V."/>
            <person name="Song R."/>
            <person name="Tanyolac B."/>
            <person name="Young S."/>
            <person name="Ho-Il K."/>
            <person name="Hahn J.H."/>
            <person name="Sangsakoo G."/>
            <person name="Vanavichit A."/>
            <person name="de Mattos Luiz.A.T."/>
            <person name="Zimmer P.D."/>
            <person name="Malone G."/>
            <person name="Dellagostin O."/>
            <person name="de Oliveira A.C."/>
            <person name="Bevan M."/>
            <person name="Bancroft I."/>
            <person name="Minx P."/>
            <person name="Cordum H."/>
            <person name="Wilson R."/>
            <person name="Cheng Z."/>
            <person name="Jin W."/>
            <person name="Jiang J."/>
            <person name="Leong S.A."/>
            <person name="Iwama H."/>
            <person name="Gojobori T."/>
            <person name="Itoh T."/>
            <person name="Niimura Y."/>
            <person name="Fujii Y."/>
            <person name="Habara T."/>
            <person name="Sakai H."/>
            <person name="Sato Y."/>
            <person name="Wilson G."/>
            <person name="Kumar K."/>
            <person name="McCouch S."/>
            <person name="Juretic N."/>
            <person name="Hoen D."/>
            <person name="Wright S."/>
            <person name="Bruskiewich R."/>
            <person name="Bureau T."/>
            <person name="Miyao A."/>
            <person name="Hirochika H."/>
            <person name="Nishikawa T."/>
            <person name="Kadowaki K."/>
            <person name="Sugiura M."/>
            <person name="Burr B."/>
            <person name="Sasaki T."/>
        </authorList>
    </citation>
    <scope>NUCLEOTIDE SEQUENCE [LARGE SCALE GENOMIC DNA]</scope>
    <source>
        <strain evidence="4">cv. Nipponbare</strain>
    </source>
</reference>
<evidence type="ECO:0000256" key="1">
    <source>
        <dbReference type="SAM" id="MobiDB-lite"/>
    </source>
</evidence>
<protein>
    <submittedName>
        <fullName evidence="3">Uncharacterized protein</fullName>
    </submittedName>
</protein>
<name>Q6Z271_ORYSJ</name>
<dbReference type="EMBL" id="AP005389">
    <property type="protein sequence ID" value="BAD03523.1"/>
    <property type="molecule type" value="Genomic_DNA"/>
</dbReference>
<reference evidence="3" key="2">
    <citation type="submission" date="2002-06" db="EMBL/GenBank/DDBJ databases">
        <title>Oryza sativa nipponbare(GA3) genomic DNA, chromosome 8, BAC clone:OSJNBa0091C18.</title>
        <authorList>
            <person name="Sasaki T."/>
            <person name="Matsumoto T."/>
            <person name="Katayose Y."/>
        </authorList>
    </citation>
    <scope>NUCLEOTIDE SEQUENCE</scope>
</reference>
<dbReference type="AlphaFoldDB" id="Q6Z271"/>
<dbReference type="EMBL" id="AP004663">
    <property type="protein sequence ID" value="BAD03368.1"/>
    <property type="molecule type" value="Genomic_DNA"/>
</dbReference>
<gene>
    <name evidence="3" type="ORF">OSJNBa0091C18.6</name>
    <name evidence="2" type="ORF">P0410E02.34</name>
</gene>
<reference evidence="4" key="4">
    <citation type="journal article" date="2008" name="Nucleic Acids Res.">
        <title>The rice annotation project database (RAP-DB): 2008 update.</title>
        <authorList>
            <consortium name="The rice annotation project (RAP)"/>
        </authorList>
    </citation>
    <scope>GENOME REANNOTATION</scope>
    <source>
        <strain evidence="4">cv. Nipponbare</strain>
    </source>
</reference>
<dbReference type="Proteomes" id="UP000000763">
    <property type="component" value="Chromosome 8"/>
</dbReference>
<proteinExistence type="predicted"/>
<sequence>MGDDELAGVGEKELASGGQMRAGKRRDRDKLMARGLGETEWHGTKKIRTPVAYSESSANWVPNAESSAYSVAYYENFLDEGTDRAAFYDHWQHCRWKRVTRDSTVLMRNGLHASIHGAETVDLKFTSRKIVQLKNVQPVPTINRNLAMSVEACSTFPFLISAISL</sequence>
<evidence type="ECO:0000313" key="4">
    <source>
        <dbReference type="Proteomes" id="UP000000763"/>
    </source>
</evidence>
<evidence type="ECO:0000313" key="3">
    <source>
        <dbReference type="EMBL" id="BAD03523.1"/>
    </source>
</evidence>
<accession>Q6Z271</accession>
<feature type="region of interest" description="Disordered" evidence="1">
    <location>
        <begin position="1"/>
        <end position="29"/>
    </location>
</feature>
<organism evidence="3 4">
    <name type="scientific">Oryza sativa subsp. japonica</name>
    <name type="common">Rice</name>
    <dbReference type="NCBI Taxonomy" id="39947"/>
    <lineage>
        <taxon>Eukaryota</taxon>
        <taxon>Viridiplantae</taxon>
        <taxon>Streptophyta</taxon>
        <taxon>Embryophyta</taxon>
        <taxon>Tracheophyta</taxon>
        <taxon>Spermatophyta</taxon>
        <taxon>Magnoliopsida</taxon>
        <taxon>Liliopsida</taxon>
        <taxon>Poales</taxon>
        <taxon>Poaceae</taxon>
        <taxon>BOP clade</taxon>
        <taxon>Oryzoideae</taxon>
        <taxon>Oryzeae</taxon>
        <taxon>Oryzinae</taxon>
        <taxon>Oryza</taxon>
        <taxon>Oryza sativa</taxon>
    </lineage>
</organism>
<evidence type="ECO:0000313" key="2">
    <source>
        <dbReference type="EMBL" id="BAD03368.1"/>
    </source>
</evidence>
<reference evidence="2" key="1">
    <citation type="submission" date="2002-01" db="EMBL/GenBank/DDBJ databases">
        <title>Oryza sativa nipponbare(GA3) genomic DNA, chromosome 8, PAC clone:P0410E02.</title>
        <authorList>
            <person name="Sasaki T."/>
            <person name="Matsumoto T."/>
            <person name="Yamamoto K."/>
        </authorList>
    </citation>
    <scope>NUCLEOTIDE SEQUENCE</scope>
</reference>